<dbReference type="Proteomes" id="UP001501777">
    <property type="component" value="Unassembled WGS sequence"/>
</dbReference>
<dbReference type="PANTHER" id="PTHR48094">
    <property type="entry name" value="PROTEIN/NUCLEIC ACID DEGLYCASE DJ-1-RELATED"/>
    <property type="match status" value="1"/>
</dbReference>
<organism evidence="4 5">
    <name type="scientific">Streptomyces longisporus</name>
    <dbReference type="NCBI Taxonomy" id="1948"/>
    <lineage>
        <taxon>Bacteria</taxon>
        <taxon>Bacillati</taxon>
        <taxon>Actinomycetota</taxon>
        <taxon>Actinomycetes</taxon>
        <taxon>Kitasatosporales</taxon>
        <taxon>Streptomycetaceae</taxon>
        <taxon>Streptomyces</taxon>
    </lineage>
</organism>
<evidence type="ECO:0000313" key="4">
    <source>
        <dbReference type="EMBL" id="GAA2524172.1"/>
    </source>
</evidence>
<name>A0ABN3NJL7_STRLO</name>
<keyword evidence="1" id="KW-0346">Stress response</keyword>
<dbReference type="Gene3D" id="3.40.50.880">
    <property type="match status" value="1"/>
</dbReference>
<protein>
    <submittedName>
        <fullName evidence="4">Type 1 glutamine amidotransferase domain-containing protein</fullName>
    </submittedName>
</protein>
<gene>
    <name evidence="4" type="ORF">GCM10010276_89330</name>
</gene>
<comment type="caution">
    <text evidence="4">The sequence shown here is derived from an EMBL/GenBank/DDBJ whole genome shotgun (WGS) entry which is preliminary data.</text>
</comment>
<evidence type="ECO:0000256" key="3">
    <source>
        <dbReference type="ARBA" id="ARBA00038493"/>
    </source>
</evidence>
<comment type="similarity">
    <text evidence="3">Belongs to the peptidase C56 family. HSP31-like subfamily.</text>
</comment>
<dbReference type="RefSeq" id="WP_344407102.1">
    <property type="nucleotide sequence ID" value="NZ_BAAASG010000040.1"/>
</dbReference>
<keyword evidence="2" id="KW-0456">Lyase</keyword>
<sequence>MNTPTASKPKALIVIPSAAVLPLTEPAGHPGVSTGFYLVEMAQVLKEFGDEYEFTFATPGGIVPQLEINGLGLPMHAGAKSGAAMVSATAAQAFRFDVDTFRAKRPELVSRRDSELALAHHYLGRLPVSESLPNSDKEVVVLRDDLIKSMQDLPEHTYLSIEQLVHRHRDPEDTFDLGAFDFVHMPGGHAPMVDFVDNPWLGELLHTLRENQVLISLICHAPIAMASAKYRVDPHGAVVTDPEHAFKGARVTTVAKSAELFVLSSGYLKIPGKKVRMGYFIDEALKDAGYHVQTTANPAAVKIVWEEGVRLLTSNGPHAIDEHTARLRTLLARR</sequence>
<keyword evidence="5" id="KW-1185">Reference proteome</keyword>
<accession>A0ABN3NJL7</accession>
<evidence type="ECO:0000256" key="2">
    <source>
        <dbReference type="ARBA" id="ARBA00023239"/>
    </source>
</evidence>
<dbReference type="SUPFAM" id="SSF52317">
    <property type="entry name" value="Class I glutamine amidotransferase-like"/>
    <property type="match status" value="1"/>
</dbReference>
<evidence type="ECO:0000256" key="1">
    <source>
        <dbReference type="ARBA" id="ARBA00023016"/>
    </source>
</evidence>
<dbReference type="PANTHER" id="PTHR48094:SF11">
    <property type="entry name" value="GLUTATHIONE-INDEPENDENT GLYOXALASE HSP31-RELATED"/>
    <property type="match status" value="1"/>
</dbReference>
<dbReference type="InterPro" id="IPR029062">
    <property type="entry name" value="Class_I_gatase-like"/>
</dbReference>
<keyword evidence="4" id="KW-0315">Glutamine amidotransferase</keyword>
<dbReference type="InterPro" id="IPR050325">
    <property type="entry name" value="Prot/Nucl_acid_deglycase"/>
</dbReference>
<evidence type="ECO:0000313" key="5">
    <source>
        <dbReference type="Proteomes" id="UP001501777"/>
    </source>
</evidence>
<proteinExistence type="inferred from homology"/>
<reference evidence="4 5" key="1">
    <citation type="journal article" date="2019" name="Int. J. Syst. Evol. Microbiol.">
        <title>The Global Catalogue of Microorganisms (GCM) 10K type strain sequencing project: providing services to taxonomists for standard genome sequencing and annotation.</title>
        <authorList>
            <consortium name="The Broad Institute Genomics Platform"/>
            <consortium name="The Broad Institute Genome Sequencing Center for Infectious Disease"/>
            <person name="Wu L."/>
            <person name="Ma J."/>
        </authorList>
    </citation>
    <scope>NUCLEOTIDE SEQUENCE [LARGE SCALE GENOMIC DNA]</scope>
    <source>
        <strain evidence="4 5">JCM 4395</strain>
    </source>
</reference>
<dbReference type="EMBL" id="BAAASG010000040">
    <property type="protein sequence ID" value="GAA2524172.1"/>
    <property type="molecule type" value="Genomic_DNA"/>
</dbReference>